<organism evidence="2 3">
    <name type="scientific">Paenibacillus glycinis</name>
    <dbReference type="NCBI Taxonomy" id="2697035"/>
    <lineage>
        <taxon>Bacteria</taxon>
        <taxon>Bacillati</taxon>
        <taxon>Bacillota</taxon>
        <taxon>Bacilli</taxon>
        <taxon>Bacillales</taxon>
        <taxon>Paenibacillaceae</taxon>
        <taxon>Paenibacillus</taxon>
    </lineage>
</organism>
<dbReference type="PROSITE" id="PS50206">
    <property type="entry name" value="RHODANESE_3"/>
    <property type="match status" value="1"/>
</dbReference>
<accession>A0ABW9Y1M4</accession>
<dbReference type="InterPro" id="IPR036873">
    <property type="entry name" value="Rhodanese-like_dom_sf"/>
</dbReference>
<dbReference type="EMBL" id="JAAAMV010000041">
    <property type="protein sequence ID" value="NBD28361.1"/>
    <property type="molecule type" value="Genomic_DNA"/>
</dbReference>
<dbReference type="Gene3D" id="3.40.250.10">
    <property type="entry name" value="Rhodanese-like domain"/>
    <property type="match status" value="1"/>
</dbReference>
<dbReference type="InterPro" id="IPR050229">
    <property type="entry name" value="GlpE_sulfurtransferase"/>
</dbReference>
<proteinExistence type="predicted"/>
<dbReference type="InterPro" id="IPR001307">
    <property type="entry name" value="Thiosulphate_STrfase_CS"/>
</dbReference>
<dbReference type="Proteomes" id="UP000665561">
    <property type="component" value="Unassembled WGS sequence"/>
</dbReference>
<feature type="domain" description="Rhodanese" evidence="1">
    <location>
        <begin position="16"/>
        <end position="107"/>
    </location>
</feature>
<dbReference type="PANTHER" id="PTHR43031">
    <property type="entry name" value="FAD-DEPENDENT OXIDOREDUCTASE"/>
    <property type="match status" value="1"/>
</dbReference>
<dbReference type="RefSeq" id="WP_161747360.1">
    <property type="nucleotide sequence ID" value="NZ_JAAAMV010000041.1"/>
</dbReference>
<evidence type="ECO:0000313" key="2">
    <source>
        <dbReference type="EMBL" id="NBD28361.1"/>
    </source>
</evidence>
<gene>
    <name evidence="2" type="ORF">GT019_31260</name>
</gene>
<evidence type="ECO:0000313" key="3">
    <source>
        <dbReference type="Proteomes" id="UP000665561"/>
    </source>
</evidence>
<name>A0ABW9Y1M4_9BACL</name>
<evidence type="ECO:0000259" key="1">
    <source>
        <dbReference type="PROSITE" id="PS50206"/>
    </source>
</evidence>
<dbReference type="SMART" id="SM00450">
    <property type="entry name" value="RHOD"/>
    <property type="match status" value="1"/>
</dbReference>
<dbReference type="PROSITE" id="PS00380">
    <property type="entry name" value="RHODANESE_1"/>
    <property type="match status" value="1"/>
</dbReference>
<dbReference type="InterPro" id="IPR001763">
    <property type="entry name" value="Rhodanese-like_dom"/>
</dbReference>
<protein>
    <recommendedName>
        <fullName evidence="1">Rhodanese domain-containing protein</fullName>
    </recommendedName>
</protein>
<dbReference type="PANTHER" id="PTHR43031:SF1">
    <property type="entry name" value="PYRIDINE NUCLEOTIDE-DISULPHIDE OXIDOREDUCTASE"/>
    <property type="match status" value="1"/>
</dbReference>
<comment type="caution">
    <text evidence="2">The sequence shown here is derived from an EMBL/GenBank/DDBJ whole genome shotgun (WGS) entry which is preliminary data.</text>
</comment>
<reference evidence="2 3" key="1">
    <citation type="submission" date="2020-01" db="EMBL/GenBank/DDBJ databases">
        <title>Paenibacillus soybeanensis sp. nov. isolated from the nodules of soybean (Glycine max(L.) Merr).</title>
        <authorList>
            <person name="Wang H."/>
        </authorList>
    </citation>
    <scope>NUCLEOTIDE SEQUENCE [LARGE SCALE GENOMIC DNA]</scope>
    <source>
        <strain evidence="2 3">T1</strain>
    </source>
</reference>
<dbReference type="Pfam" id="PF00581">
    <property type="entry name" value="Rhodanese"/>
    <property type="match status" value="1"/>
</dbReference>
<sequence>MESLIKPNSLFDKLKEGQSSKVIDVRSPEEFEQGHIPGAQNIPIDQLSDRISEIPIEQPIITYCNMNHPGHSRGEKAQQLLSEKGFKVKAIDGGFNEWNRLKLPIETEK</sequence>
<dbReference type="SUPFAM" id="SSF52821">
    <property type="entry name" value="Rhodanese/Cell cycle control phosphatase"/>
    <property type="match status" value="1"/>
</dbReference>
<keyword evidence="3" id="KW-1185">Reference proteome</keyword>